<sequence>MSNLTRFENEQDYKKIPPQLLYEFRQVGPTDPIYIPEVARNRKCTNIFCLLPVIIILVLWIVFAIMIMSNVETRVVVYGVDDCGNVCGMNNVKTIHQVEHCVPKDYTDYPLVFNRCIYEEYEDRFTPTLKALHYYYTSWKIWLPFVAITIAGCILLFLAYRFFTAVTYWVFQMLTCALLVAYAGVFWYITVARTIAIIFVAIGFTIYLIVYVSIIAFIIYTGRYKLIIGIIAEASIAVFKIPALLVVPLISMLIVLLMYTALSYIFVGYVLNAITIYYGEDFYLKTDYVDLTLAYHNPGVFFCYVFFASLGFYLVHAFINGLQCMVVAGSVATYYFTKDKLTVSNTALVNSFYVTVRYHLGTVAAGSIVITTLSATRGLTHLARYSIADDSVLLIACYYCLLCCICLLEEIAQYFAKRAYMMTAMHGKGLLDSGIRAARLLWHFLLDTVMVDAMAISALNTAGVWLYMTILAFIPLFYVPDQLEFLLPMVLAMVLIGTTTFFYISILNVAVSTLFLCICEDKVMNNGSTSLPYFMSKSLAAVMIETEEMVKTKQEKRRHRFSEN</sequence>
<dbReference type="Proteomes" id="UP001168821">
    <property type="component" value="Unassembled WGS sequence"/>
</dbReference>
<evidence type="ECO:0000256" key="5">
    <source>
        <dbReference type="ARBA" id="ARBA00023136"/>
    </source>
</evidence>
<dbReference type="AlphaFoldDB" id="A0AA38ILR7"/>
<dbReference type="GO" id="GO:0022857">
    <property type="term" value="F:transmembrane transporter activity"/>
    <property type="evidence" value="ECO:0007669"/>
    <property type="project" value="UniProtKB-UniRule"/>
</dbReference>
<keyword evidence="8" id="KW-1185">Reference proteome</keyword>
<keyword evidence="5 6" id="KW-0472">Membrane</keyword>
<feature type="transmembrane region" description="Helical" evidence="6">
    <location>
        <begin position="226"/>
        <end position="250"/>
    </location>
</feature>
<dbReference type="InterPro" id="IPR007603">
    <property type="entry name" value="Choline_transptr-like"/>
</dbReference>
<evidence type="ECO:0000256" key="2">
    <source>
        <dbReference type="ARBA" id="ARBA00007168"/>
    </source>
</evidence>
<feature type="transmembrane region" description="Helical" evidence="6">
    <location>
        <begin position="167"/>
        <end position="189"/>
    </location>
</feature>
<feature type="transmembrane region" description="Helical" evidence="6">
    <location>
        <begin position="256"/>
        <end position="279"/>
    </location>
</feature>
<evidence type="ECO:0000313" key="7">
    <source>
        <dbReference type="EMBL" id="KAJ3660148.1"/>
    </source>
</evidence>
<feature type="transmembrane region" description="Helical" evidence="6">
    <location>
        <begin position="291"/>
        <end position="312"/>
    </location>
</feature>
<feature type="transmembrane region" description="Helical" evidence="6">
    <location>
        <begin position="318"/>
        <end position="337"/>
    </location>
</feature>
<evidence type="ECO:0000256" key="3">
    <source>
        <dbReference type="ARBA" id="ARBA00022692"/>
    </source>
</evidence>
<feature type="transmembrane region" description="Helical" evidence="6">
    <location>
        <begin position="141"/>
        <end position="160"/>
    </location>
</feature>
<dbReference type="Pfam" id="PF04515">
    <property type="entry name" value="Choline_transpo"/>
    <property type="match status" value="1"/>
</dbReference>
<organism evidence="7 8">
    <name type="scientific">Zophobas morio</name>
    <dbReference type="NCBI Taxonomy" id="2755281"/>
    <lineage>
        <taxon>Eukaryota</taxon>
        <taxon>Metazoa</taxon>
        <taxon>Ecdysozoa</taxon>
        <taxon>Arthropoda</taxon>
        <taxon>Hexapoda</taxon>
        <taxon>Insecta</taxon>
        <taxon>Pterygota</taxon>
        <taxon>Neoptera</taxon>
        <taxon>Endopterygota</taxon>
        <taxon>Coleoptera</taxon>
        <taxon>Polyphaga</taxon>
        <taxon>Cucujiformia</taxon>
        <taxon>Tenebrionidae</taxon>
        <taxon>Zophobas</taxon>
    </lineage>
</organism>
<gene>
    <name evidence="7" type="ORF">Zmor_004617</name>
</gene>
<comment type="function">
    <text evidence="6">Choline transporter.</text>
</comment>
<keyword evidence="4 6" id="KW-1133">Transmembrane helix</keyword>
<reference evidence="7" key="1">
    <citation type="journal article" date="2023" name="G3 (Bethesda)">
        <title>Whole genome assemblies of Zophobas morio and Tenebrio molitor.</title>
        <authorList>
            <person name="Kaur S."/>
            <person name="Stinson S.A."/>
            <person name="diCenzo G.C."/>
        </authorList>
    </citation>
    <scope>NUCLEOTIDE SEQUENCE</scope>
    <source>
        <strain evidence="7">QUZm001</strain>
    </source>
</reference>
<evidence type="ECO:0000256" key="1">
    <source>
        <dbReference type="ARBA" id="ARBA00004141"/>
    </source>
</evidence>
<dbReference type="PANTHER" id="PTHR12385">
    <property type="entry name" value="CHOLINE TRANSPORTER-LIKE (SLC FAMILY 44)"/>
    <property type="match status" value="1"/>
</dbReference>
<comment type="caution">
    <text evidence="7">The sequence shown here is derived from an EMBL/GenBank/DDBJ whole genome shotgun (WGS) entry which is preliminary data.</text>
</comment>
<evidence type="ECO:0000256" key="6">
    <source>
        <dbReference type="RuleBase" id="RU368066"/>
    </source>
</evidence>
<feature type="transmembrane region" description="Helical" evidence="6">
    <location>
        <begin position="47"/>
        <end position="68"/>
    </location>
</feature>
<name>A0AA38ILR7_9CUCU</name>
<dbReference type="PANTHER" id="PTHR12385:SF96">
    <property type="entry name" value="CHOLINE TRANSPORTER-LIKE PROTEIN"/>
    <property type="match status" value="1"/>
</dbReference>
<feature type="transmembrane region" description="Helical" evidence="6">
    <location>
        <begin position="358"/>
        <end position="380"/>
    </location>
</feature>
<protein>
    <recommendedName>
        <fullName evidence="6">Choline transporter-like protein</fullName>
    </recommendedName>
</protein>
<feature type="transmembrane region" description="Helical" evidence="6">
    <location>
        <begin position="195"/>
        <end position="219"/>
    </location>
</feature>
<feature type="transmembrane region" description="Helical" evidence="6">
    <location>
        <begin position="462"/>
        <end position="479"/>
    </location>
</feature>
<evidence type="ECO:0000313" key="8">
    <source>
        <dbReference type="Proteomes" id="UP001168821"/>
    </source>
</evidence>
<proteinExistence type="inferred from homology"/>
<feature type="transmembrane region" description="Helical" evidence="6">
    <location>
        <begin position="491"/>
        <end position="516"/>
    </location>
</feature>
<feature type="transmembrane region" description="Helical" evidence="6">
    <location>
        <begin position="392"/>
        <end position="416"/>
    </location>
</feature>
<evidence type="ECO:0000256" key="4">
    <source>
        <dbReference type="ARBA" id="ARBA00022989"/>
    </source>
</evidence>
<keyword evidence="3 6" id="KW-0812">Transmembrane</keyword>
<dbReference type="GO" id="GO:0005886">
    <property type="term" value="C:plasma membrane"/>
    <property type="evidence" value="ECO:0007669"/>
    <property type="project" value="UniProtKB-SubCell"/>
</dbReference>
<accession>A0AA38ILR7</accession>
<dbReference type="EMBL" id="JALNTZ010000002">
    <property type="protein sequence ID" value="KAJ3660148.1"/>
    <property type="molecule type" value="Genomic_DNA"/>
</dbReference>
<comment type="subcellular location">
    <subcellularLocation>
        <location evidence="6">Cell membrane</location>
        <topology evidence="6">Multi-pass membrane protein</topology>
    </subcellularLocation>
    <subcellularLocation>
        <location evidence="1">Membrane</location>
        <topology evidence="1">Multi-pass membrane protein</topology>
    </subcellularLocation>
</comment>
<comment type="similarity">
    <text evidence="2 6">Belongs to the CTL (choline transporter-like) family.</text>
</comment>